<evidence type="ECO:0000313" key="9">
    <source>
        <dbReference type="EMBL" id="CAF0988577.1"/>
    </source>
</evidence>
<dbReference type="InterPro" id="IPR041282">
    <property type="entry name" value="FYVE_2"/>
</dbReference>
<dbReference type="PROSITE" id="PS50004">
    <property type="entry name" value="C2"/>
    <property type="match status" value="2"/>
</dbReference>
<evidence type="ECO:0000313" key="13">
    <source>
        <dbReference type="Proteomes" id="UP000663829"/>
    </source>
</evidence>
<dbReference type="PANTHER" id="PTHR45729">
    <property type="entry name" value="RABPHILIN, ISOFORM A"/>
    <property type="match status" value="1"/>
</dbReference>
<evidence type="ECO:0008006" key="14">
    <source>
        <dbReference type="Google" id="ProtNLM"/>
    </source>
</evidence>
<evidence type="ECO:0000256" key="5">
    <source>
        <dbReference type="SAM" id="MobiDB-lite"/>
    </source>
</evidence>
<evidence type="ECO:0000313" key="11">
    <source>
        <dbReference type="EMBL" id="CAF3758722.1"/>
    </source>
</evidence>
<dbReference type="AlphaFoldDB" id="A0A814ML27"/>
<dbReference type="GO" id="GO:0098793">
    <property type="term" value="C:presynapse"/>
    <property type="evidence" value="ECO:0007669"/>
    <property type="project" value="GOC"/>
</dbReference>
<sequence length="581" mass="65229">MKEVGNGYVCPNDRQLQLRAKLNSGWSFHTSRTNTNRSVPTAMRLNNQQTFKDEEVERIKKVIERAQRIDMIEQQRVGKLIDRLDNMKKHAAGNGSTQCVLCADSFGMLGASSVACTDCHKSVCNKCSIETMNPANQQTVSLCKICSENRELWKKSGAWFFRSLPPYVLPSSVKQPSPVASNFTKSDQNSSDDDSSSDEHQHRLSNNKFTHQQSPTYATTTMSLPQQQSEQHQQLESASSMPTTNENSMDSFKLDGDRSKLSIDDYIPKSQTKSAFVTTTVNSNNNISSNSSPVLNTSPISENCGYGSLEFELLYKDSLNILTIRLIRGKNLSSCDSNGLSDPYVKIHLVPGVAKATKLRSNTIRRTLNPEFDETLVYHGVTVEDMKTKTLKLTVLDEDSIGADFIGEYRLKLSSIKTDTKESFSVYLHNKTEDAELPGDEDKTERGKLLIGLLYSKSTNDFHVKCIRGSQLLPMDFGKTSDPYIKLSLYPVPPDSKIGDKWHFKTSCIRKTLHPTFNEEFVFHQIQLKDLISKTLQVTVYDKDVGKKDDYIGGFELGQNGSGDELGHWLTMVKSPNQWTE</sequence>
<dbReference type="InterPro" id="IPR013083">
    <property type="entry name" value="Znf_RING/FYVE/PHD"/>
</dbReference>
<evidence type="ECO:0000259" key="8">
    <source>
        <dbReference type="PROSITE" id="PS50916"/>
    </source>
</evidence>
<dbReference type="InterPro" id="IPR000008">
    <property type="entry name" value="C2_dom"/>
</dbReference>
<dbReference type="GO" id="GO:0006887">
    <property type="term" value="P:exocytosis"/>
    <property type="evidence" value="ECO:0007669"/>
    <property type="project" value="TreeGrafter"/>
</dbReference>
<dbReference type="PROSITE" id="PS50916">
    <property type="entry name" value="RABBD"/>
    <property type="match status" value="1"/>
</dbReference>
<dbReference type="Proteomes" id="UP000682733">
    <property type="component" value="Unassembled WGS sequence"/>
</dbReference>
<dbReference type="PANTHER" id="PTHR45729:SF6">
    <property type="entry name" value="RABPHILIN, ISOFORM A"/>
    <property type="match status" value="1"/>
</dbReference>
<dbReference type="Proteomes" id="UP000677228">
    <property type="component" value="Unassembled WGS sequence"/>
</dbReference>
<evidence type="ECO:0000256" key="2">
    <source>
        <dbReference type="ARBA" id="ARBA00022771"/>
    </source>
</evidence>
<gene>
    <name evidence="10" type="ORF">GPM918_LOCUS17741</name>
    <name evidence="9" type="ORF">OVA965_LOCUS13954</name>
    <name evidence="12" type="ORF">SRO942_LOCUS17740</name>
    <name evidence="11" type="ORF">TMI583_LOCUS13957</name>
</gene>
<dbReference type="EMBL" id="CAJNOK010005937">
    <property type="protein sequence ID" value="CAF0988577.1"/>
    <property type="molecule type" value="Genomic_DNA"/>
</dbReference>
<evidence type="ECO:0000313" key="12">
    <source>
        <dbReference type="EMBL" id="CAF3846451.1"/>
    </source>
</evidence>
<proteinExistence type="predicted"/>
<feature type="non-terminal residue" evidence="10">
    <location>
        <position position="1"/>
    </location>
</feature>
<dbReference type="Gene3D" id="3.30.40.10">
    <property type="entry name" value="Zinc/RING finger domain, C3HC4 (zinc finger)"/>
    <property type="match status" value="1"/>
</dbReference>
<feature type="domain" description="RabBD" evidence="8">
    <location>
        <begin position="45"/>
        <end position="163"/>
    </location>
</feature>
<dbReference type="SUPFAM" id="SSF49562">
    <property type="entry name" value="C2 domain (Calcium/lipid-binding domain, CaLB)"/>
    <property type="match status" value="2"/>
</dbReference>
<accession>A0A814ML27</accession>
<keyword evidence="2 4" id="KW-0863">Zinc-finger</keyword>
<dbReference type="EMBL" id="CAJOBA010005944">
    <property type="protein sequence ID" value="CAF3758722.1"/>
    <property type="molecule type" value="Genomic_DNA"/>
</dbReference>
<evidence type="ECO:0000313" key="10">
    <source>
        <dbReference type="EMBL" id="CAF1080465.1"/>
    </source>
</evidence>
<feature type="compositionally biased region" description="Polar residues" evidence="5">
    <location>
        <begin position="241"/>
        <end position="250"/>
    </location>
</feature>
<comment type="caution">
    <text evidence="10">The sequence shown here is derived from an EMBL/GenBank/DDBJ whole genome shotgun (WGS) entry which is preliminary data.</text>
</comment>
<keyword evidence="13" id="KW-1185">Reference proteome</keyword>
<dbReference type="EMBL" id="CAJNOQ010004959">
    <property type="protein sequence ID" value="CAF1080465.1"/>
    <property type="molecule type" value="Genomic_DNA"/>
</dbReference>
<name>A0A814ML27_9BILA</name>
<dbReference type="InterPro" id="IPR035892">
    <property type="entry name" value="C2_domain_sf"/>
</dbReference>
<feature type="domain" description="C2" evidence="6">
    <location>
        <begin position="305"/>
        <end position="426"/>
    </location>
</feature>
<protein>
    <recommendedName>
        <fullName evidence="14">Rabphilin</fullName>
    </recommendedName>
</protein>
<evidence type="ECO:0000259" key="7">
    <source>
        <dbReference type="PROSITE" id="PS50178"/>
    </source>
</evidence>
<dbReference type="GO" id="GO:0017158">
    <property type="term" value="P:regulation of calcium ion-dependent exocytosis"/>
    <property type="evidence" value="ECO:0007669"/>
    <property type="project" value="TreeGrafter"/>
</dbReference>
<dbReference type="Gene3D" id="2.60.40.150">
    <property type="entry name" value="C2 domain"/>
    <property type="match status" value="2"/>
</dbReference>
<feature type="domain" description="C2" evidence="6">
    <location>
        <begin position="445"/>
        <end position="580"/>
    </location>
</feature>
<dbReference type="Pfam" id="PF00168">
    <property type="entry name" value="C2"/>
    <property type="match status" value="2"/>
</dbReference>
<keyword evidence="3" id="KW-0862">Zinc</keyword>
<dbReference type="InterPro" id="IPR010911">
    <property type="entry name" value="Rab_BD"/>
</dbReference>
<dbReference type="InterPro" id="IPR043566">
    <property type="entry name" value="Rabphilin/DOC2/Noc2"/>
</dbReference>
<feature type="domain" description="FYVE-type" evidence="7">
    <location>
        <begin position="93"/>
        <end position="151"/>
    </location>
</feature>
<evidence type="ECO:0000259" key="6">
    <source>
        <dbReference type="PROSITE" id="PS50004"/>
    </source>
</evidence>
<feature type="compositionally biased region" description="Low complexity" evidence="5">
    <location>
        <begin position="223"/>
        <end position="240"/>
    </location>
</feature>
<dbReference type="PRINTS" id="PR00360">
    <property type="entry name" value="C2DOMAIN"/>
</dbReference>
<dbReference type="PROSITE" id="PS50178">
    <property type="entry name" value="ZF_FYVE"/>
    <property type="match status" value="1"/>
</dbReference>
<organism evidence="10 13">
    <name type="scientific">Didymodactylos carnosus</name>
    <dbReference type="NCBI Taxonomy" id="1234261"/>
    <lineage>
        <taxon>Eukaryota</taxon>
        <taxon>Metazoa</taxon>
        <taxon>Spiralia</taxon>
        <taxon>Gnathifera</taxon>
        <taxon>Rotifera</taxon>
        <taxon>Eurotatoria</taxon>
        <taxon>Bdelloidea</taxon>
        <taxon>Philodinida</taxon>
        <taxon>Philodinidae</taxon>
        <taxon>Didymodactylos</taxon>
    </lineage>
</organism>
<dbReference type="SUPFAM" id="SSF57903">
    <property type="entry name" value="FYVE/PHD zinc finger"/>
    <property type="match status" value="1"/>
</dbReference>
<dbReference type="GO" id="GO:0031267">
    <property type="term" value="F:small GTPase binding"/>
    <property type="evidence" value="ECO:0007669"/>
    <property type="project" value="InterPro"/>
</dbReference>
<evidence type="ECO:0000256" key="1">
    <source>
        <dbReference type="ARBA" id="ARBA00022723"/>
    </source>
</evidence>
<evidence type="ECO:0000256" key="4">
    <source>
        <dbReference type="PROSITE-ProRule" id="PRU00091"/>
    </source>
</evidence>
<dbReference type="InterPro" id="IPR011011">
    <property type="entry name" value="Znf_FYVE_PHD"/>
</dbReference>
<keyword evidence="1" id="KW-0479">Metal-binding</keyword>
<dbReference type="EMBL" id="CAJOBC010004960">
    <property type="protein sequence ID" value="CAF3846451.1"/>
    <property type="molecule type" value="Genomic_DNA"/>
</dbReference>
<dbReference type="Pfam" id="PF02318">
    <property type="entry name" value="FYVE_2"/>
    <property type="match status" value="1"/>
</dbReference>
<dbReference type="SMART" id="SM00239">
    <property type="entry name" value="C2"/>
    <property type="match status" value="2"/>
</dbReference>
<dbReference type="GO" id="GO:0061669">
    <property type="term" value="P:spontaneous neurotransmitter secretion"/>
    <property type="evidence" value="ECO:0007669"/>
    <property type="project" value="TreeGrafter"/>
</dbReference>
<dbReference type="InterPro" id="IPR017455">
    <property type="entry name" value="Znf_FYVE-rel"/>
</dbReference>
<dbReference type="OrthoDB" id="270970at2759"/>
<evidence type="ECO:0000256" key="3">
    <source>
        <dbReference type="ARBA" id="ARBA00022833"/>
    </source>
</evidence>
<dbReference type="Proteomes" id="UP000663829">
    <property type="component" value="Unassembled WGS sequence"/>
</dbReference>
<reference evidence="10" key="1">
    <citation type="submission" date="2021-02" db="EMBL/GenBank/DDBJ databases">
        <authorList>
            <person name="Nowell W R."/>
        </authorList>
    </citation>
    <scope>NUCLEOTIDE SEQUENCE</scope>
</reference>
<dbReference type="Proteomes" id="UP000681722">
    <property type="component" value="Unassembled WGS sequence"/>
</dbReference>
<feature type="compositionally biased region" description="Polar residues" evidence="5">
    <location>
        <begin position="172"/>
        <end position="185"/>
    </location>
</feature>
<feature type="compositionally biased region" description="Polar residues" evidence="5">
    <location>
        <begin position="204"/>
        <end position="222"/>
    </location>
</feature>
<feature type="region of interest" description="Disordered" evidence="5">
    <location>
        <begin position="172"/>
        <end position="255"/>
    </location>
</feature>
<dbReference type="GO" id="GO:0006886">
    <property type="term" value="P:intracellular protein transport"/>
    <property type="evidence" value="ECO:0007669"/>
    <property type="project" value="InterPro"/>
</dbReference>
<dbReference type="GO" id="GO:0008270">
    <property type="term" value="F:zinc ion binding"/>
    <property type="evidence" value="ECO:0007669"/>
    <property type="project" value="UniProtKB-KW"/>
</dbReference>